<reference evidence="1 2" key="1">
    <citation type="journal article" date="2019" name="Front. Microbiol.">
        <title>Thermoanaerosceptrum fracticalcis gen. nov. sp. nov., a Novel Fumarate-Fermenting Microorganism From a Deep Fractured Carbonate Aquifer of the US Great Basin.</title>
        <authorList>
            <person name="Hamilton-Brehm S.D."/>
            <person name="Stewart L.E."/>
            <person name="Zavarin M."/>
            <person name="Caldwell M."/>
            <person name="Lawson P.A."/>
            <person name="Onstott T.C."/>
            <person name="Grzymski J."/>
            <person name="Neveux I."/>
            <person name="Lollar B.S."/>
            <person name="Russell C.E."/>
            <person name="Moser D.P."/>
        </authorList>
    </citation>
    <scope>NUCLEOTIDE SEQUENCE [LARGE SCALE GENOMIC DNA]</scope>
    <source>
        <strain evidence="1 2">DRI-13</strain>
    </source>
</reference>
<evidence type="ECO:0000313" key="2">
    <source>
        <dbReference type="Proteomes" id="UP000515847"/>
    </source>
</evidence>
<organism evidence="1 2">
    <name type="scientific">Thermanaerosceptrum fracticalcis</name>
    <dbReference type="NCBI Taxonomy" id="1712410"/>
    <lineage>
        <taxon>Bacteria</taxon>
        <taxon>Bacillati</taxon>
        <taxon>Bacillota</taxon>
        <taxon>Clostridia</taxon>
        <taxon>Eubacteriales</taxon>
        <taxon>Peptococcaceae</taxon>
        <taxon>Thermanaerosceptrum</taxon>
    </lineage>
</organism>
<accession>A0A7G6E095</accession>
<dbReference type="AlphaFoldDB" id="A0A7G6E095"/>
<sequence>MKTAIAIEKIAAGHITRSKIKTALEKLMENGKKYSKSMGLTKEEVRKRVCEARQELWK</sequence>
<dbReference type="RefSeq" id="WP_153802184.1">
    <property type="nucleotide sequence ID" value="NZ_CP045798.1"/>
</dbReference>
<gene>
    <name evidence="1" type="ORF">BR63_03710</name>
</gene>
<keyword evidence="2" id="KW-1185">Reference proteome</keyword>
<dbReference type="EMBL" id="CP045798">
    <property type="protein sequence ID" value="QNB45499.1"/>
    <property type="molecule type" value="Genomic_DNA"/>
</dbReference>
<name>A0A7G6E095_THEFR</name>
<protein>
    <submittedName>
        <fullName evidence="1">Uncharacterized protein</fullName>
    </submittedName>
</protein>
<proteinExistence type="predicted"/>
<dbReference type="Proteomes" id="UP000515847">
    <property type="component" value="Chromosome"/>
</dbReference>
<evidence type="ECO:0000313" key="1">
    <source>
        <dbReference type="EMBL" id="QNB45499.1"/>
    </source>
</evidence>
<dbReference type="KEGG" id="tfr:BR63_03710"/>